<name>C3Y163_BRAFL</name>
<evidence type="ECO:0000313" key="1">
    <source>
        <dbReference type="EMBL" id="EEN65603.1"/>
    </source>
</evidence>
<reference evidence="1" key="1">
    <citation type="journal article" date="2008" name="Nature">
        <title>The amphioxus genome and the evolution of the chordate karyotype.</title>
        <authorList>
            <consortium name="US DOE Joint Genome Institute (JGI-PGF)"/>
            <person name="Putnam N.H."/>
            <person name="Butts T."/>
            <person name="Ferrier D.E.K."/>
            <person name="Furlong R.F."/>
            <person name="Hellsten U."/>
            <person name="Kawashima T."/>
            <person name="Robinson-Rechavi M."/>
            <person name="Shoguchi E."/>
            <person name="Terry A."/>
            <person name="Yu J.-K."/>
            <person name="Benito-Gutierrez E.L."/>
            <person name="Dubchak I."/>
            <person name="Garcia-Fernandez J."/>
            <person name="Gibson-Brown J.J."/>
            <person name="Grigoriev I.V."/>
            <person name="Horton A.C."/>
            <person name="de Jong P.J."/>
            <person name="Jurka J."/>
            <person name="Kapitonov V.V."/>
            <person name="Kohara Y."/>
            <person name="Kuroki Y."/>
            <person name="Lindquist E."/>
            <person name="Lucas S."/>
            <person name="Osoegawa K."/>
            <person name="Pennacchio L.A."/>
            <person name="Salamov A.A."/>
            <person name="Satou Y."/>
            <person name="Sauka-Spengler T."/>
            <person name="Schmutz J."/>
            <person name="Shin-I T."/>
            <person name="Toyoda A."/>
            <person name="Bronner-Fraser M."/>
            <person name="Fujiyama A."/>
            <person name="Holland L.Z."/>
            <person name="Holland P.W.H."/>
            <person name="Satoh N."/>
            <person name="Rokhsar D.S."/>
        </authorList>
    </citation>
    <scope>NUCLEOTIDE SEQUENCE [LARGE SCALE GENOMIC DNA]</scope>
    <source>
        <strain evidence="1">S238N-H82</strain>
        <tissue evidence="1">Testes</tissue>
    </source>
</reference>
<dbReference type="AlphaFoldDB" id="C3Y163"/>
<dbReference type="EMBL" id="GG666480">
    <property type="protein sequence ID" value="EEN65603.1"/>
    <property type="molecule type" value="Genomic_DNA"/>
</dbReference>
<accession>C3Y163</accession>
<proteinExistence type="predicted"/>
<protein>
    <submittedName>
        <fullName evidence="1">Uncharacterized protein</fullName>
    </submittedName>
</protein>
<dbReference type="InParanoid" id="C3Y163"/>
<sequence length="157" mass="17045">MAPDSLVQIASLHDGSLLLPPPLRAAIDHVTVGSLCFWVRWDGMGNYHRSQSVNQPVQLASISTLFLTASFVNESPTPSLLLPPPLRAAIDHVTVGSLCFWVLWDGMGNYHRSQSVNQPVQLASISTLFLTASFVNESPTPSVRKLGPPDFAAQVRV</sequence>
<organism>
    <name type="scientific">Branchiostoma floridae</name>
    <name type="common">Florida lancelet</name>
    <name type="synonym">Amphioxus</name>
    <dbReference type="NCBI Taxonomy" id="7739"/>
    <lineage>
        <taxon>Eukaryota</taxon>
        <taxon>Metazoa</taxon>
        <taxon>Chordata</taxon>
        <taxon>Cephalochordata</taxon>
        <taxon>Leptocardii</taxon>
        <taxon>Amphioxiformes</taxon>
        <taxon>Branchiostomatidae</taxon>
        <taxon>Branchiostoma</taxon>
    </lineage>
</organism>
<gene>
    <name evidence="1" type="ORF">BRAFLDRAFT_87813</name>
</gene>